<comment type="caution">
    <text evidence="1">The sequence shown here is derived from an EMBL/GenBank/DDBJ whole genome shotgun (WGS) entry which is preliminary data.</text>
</comment>
<proteinExistence type="predicted"/>
<reference evidence="1" key="1">
    <citation type="submission" date="2023-07" db="EMBL/GenBank/DDBJ databases">
        <authorList>
            <person name="Stuckert A."/>
        </authorList>
    </citation>
    <scope>NUCLEOTIDE SEQUENCE</scope>
</reference>
<dbReference type="Proteomes" id="UP001176940">
    <property type="component" value="Unassembled WGS sequence"/>
</dbReference>
<sequence length="143" mass="16690">MQLISDFLFILNLFEGGDNDAMLIGCQGHMSQQQQELPGESVCRHRENGTAQEIVFSFFKNLLLDGVNKLSQFGQGLLQYFQNLFFDALEKVNELKEDLLRYFQSLFYEGLNWLSKLGEDLFHYCQRVYNDILISLDKFRKGN</sequence>
<name>A0ABN9LNY2_9NEOB</name>
<dbReference type="EMBL" id="CAUEEQ010021693">
    <property type="protein sequence ID" value="CAJ0943807.1"/>
    <property type="molecule type" value="Genomic_DNA"/>
</dbReference>
<accession>A0ABN9LNY2</accession>
<evidence type="ECO:0000313" key="1">
    <source>
        <dbReference type="EMBL" id="CAJ0943807.1"/>
    </source>
</evidence>
<evidence type="ECO:0000313" key="2">
    <source>
        <dbReference type="Proteomes" id="UP001176940"/>
    </source>
</evidence>
<keyword evidence="2" id="KW-1185">Reference proteome</keyword>
<organism evidence="1 2">
    <name type="scientific">Ranitomeya imitator</name>
    <name type="common">mimic poison frog</name>
    <dbReference type="NCBI Taxonomy" id="111125"/>
    <lineage>
        <taxon>Eukaryota</taxon>
        <taxon>Metazoa</taxon>
        <taxon>Chordata</taxon>
        <taxon>Craniata</taxon>
        <taxon>Vertebrata</taxon>
        <taxon>Euteleostomi</taxon>
        <taxon>Amphibia</taxon>
        <taxon>Batrachia</taxon>
        <taxon>Anura</taxon>
        <taxon>Neobatrachia</taxon>
        <taxon>Hyloidea</taxon>
        <taxon>Dendrobatidae</taxon>
        <taxon>Dendrobatinae</taxon>
        <taxon>Ranitomeya</taxon>
    </lineage>
</organism>
<gene>
    <name evidence="1" type="ORF">RIMI_LOCUS10141909</name>
</gene>
<protein>
    <submittedName>
        <fullName evidence="1">Uncharacterized protein</fullName>
    </submittedName>
</protein>